<dbReference type="PANTHER" id="PTHR43280:SF28">
    <property type="entry name" value="HTH-TYPE TRANSCRIPTIONAL ACTIVATOR RHAS"/>
    <property type="match status" value="1"/>
</dbReference>
<dbReference type="EMBL" id="JJNZ01000074">
    <property type="protein sequence ID" value="KDC49070.1"/>
    <property type="molecule type" value="Genomic_DNA"/>
</dbReference>
<evidence type="ECO:0000313" key="7">
    <source>
        <dbReference type="Proteomes" id="UP000027154"/>
    </source>
</evidence>
<feature type="transmembrane region" description="Helical" evidence="4">
    <location>
        <begin position="175"/>
        <end position="195"/>
    </location>
</feature>
<gene>
    <name evidence="6" type="ORF">DC53_18640</name>
</gene>
<feature type="transmembrane region" description="Helical" evidence="4">
    <location>
        <begin position="106"/>
        <end position="128"/>
    </location>
</feature>
<comment type="caution">
    <text evidence="6">The sequence shown here is derived from an EMBL/GenBank/DDBJ whole genome shotgun (WGS) entry which is preliminary data.</text>
</comment>
<proteinExistence type="predicted"/>
<evidence type="ECO:0000256" key="4">
    <source>
        <dbReference type="SAM" id="Phobius"/>
    </source>
</evidence>
<dbReference type="GO" id="GO:0003677">
    <property type="term" value="F:DNA binding"/>
    <property type="evidence" value="ECO:0007669"/>
    <property type="project" value="UniProtKB-KW"/>
</dbReference>
<feature type="transmembrane region" description="Helical" evidence="4">
    <location>
        <begin position="148"/>
        <end position="168"/>
    </location>
</feature>
<dbReference type="PANTHER" id="PTHR43280">
    <property type="entry name" value="ARAC-FAMILY TRANSCRIPTIONAL REGULATOR"/>
    <property type="match status" value="1"/>
</dbReference>
<evidence type="ECO:0000313" key="6">
    <source>
        <dbReference type="EMBL" id="KDC49070.1"/>
    </source>
</evidence>
<feature type="domain" description="HTH araC/xylS-type" evidence="5">
    <location>
        <begin position="379"/>
        <end position="475"/>
    </location>
</feature>
<evidence type="ECO:0000256" key="3">
    <source>
        <dbReference type="ARBA" id="ARBA00023163"/>
    </source>
</evidence>
<evidence type="ECO:0000256" key="1">
    <source>
        <dbReference type="ARBA" id="ARBA00023015"/>
    </source>
</evidence>
<dbReference type="InterPro" id="IPR009057">
    <property type="entry name" value="Homeodomain-like_sf"/>
</dbReference>
<accession>A0ABD3Y4K3</accession>
<organism evidence="6 7">
    <name type="scientific">Pseudoalteromonas fuliginea</name>
    <dbReference type="NCBI Taxonomy" id="1872678"/>
    <lineage>
        <taxon>Bacteria</taxon>
        <taxon>Pseudomonadati</taxon>
        <taxon>Pseudomonadota</taxon>
        <taxon>Gammaproteobacteria</taxon>
        <taxon>Alteromonadales</taxon>
        <taxon>Pseudoalteromonadaceae</taxon>
        <taxon>Pseudoalteromonas</taxon>
    </lineage>
</organism>
<dbReference type="InterPro" id="IPR020449">
    <property type="entry name" value="Tscrpt_reg_AraC-type_HTH"/>
</dbReference>
<dbReference type="SUPFAM" id="SSF46689">
    <property type="entry name" value="Homeodomain-like"/>
    <property type="match status" value="2"/>
</dbReference>
<protein>
    <submittedName>
        <fullName evidence="6">Transcriptional regulator</fullName>
    </submittedName>
</protein>
<keyword evidence="1" id="KW-0805">Transcription regulation</keyword>
<dbReference type="PROSITE" id="PS01124">
    <property type="entry name" value="HTH_ARAC_FAMILY_2"/>
    <property type="match status" value="1"/>
</dbReference>
<keyword evidence="4" id="KW-1133">Transmembrane helix</keyword>
<dbReference type="SMART" id="SM00342">
    <property type="entry name" value="HTH_ARAC"/>
    <property type="match status" value="1"/>
</dbReference>
<dbReference type="AlphaFoldDB" id="A0ABD3Y4K3"/>
<dbReference type="PRINTS" id="PR00032">
    <property type="entry name" value="HTHARAC"/>
</dbReference>
<feature type="transmembrane region" description="Helical" evidence="4">
    <location>
        <begin position="40"/>
        <end position="63"/>
    </location>
</feature>
<dbReference type="Gene3D" id="1.10.10.60">
    <property type="entry name" value="Homeodomain-like"/>
    <property type="match status" value="2"/>
</dbReference>
<keyword evidence="3" id="KW-0804">Transcription</keyword>
<reference evidence="6 7" key="1">
    <citation type="submission" date="2014-04" db="EMBL/GenBank/DDBJ databases">
        <title>Pseudoalteromonas galatheae sp. nov., isolated from a deep-sea polychaete near Canal Concepcion, Chile.</title>
        <authorList>
            <person name="Machado H.R."/>
            <person name="Gram L."/>
            <person name="Vynne N.G."/>
        </authorList>
    </citation>
    <scope>NUCLEOTIDE SEQUENCE [LARGE SCALE GENOMIC DNA]</scope>
    <source>
        <strain evidence="6 7">KMM216</strain>
    </source>
</reference>
<evidence type="ECO:0000259" key="5">
    <source>
        <dbReference type="PROSITE" id="PS01124"/>
    </source>
</evidence>
<dbReference type="InterPro" id="IPR018062">
    <property type="entry name" value="HTH_AraC-typ_CS"/>
</dbReference>
<keyword evidence="4" id="KW-0812">Transmembrane</keyword>
<keyword evidence="4" id="KW-0472">Membrane</keyword>
<sequence length="486" mass="55435">MYYTELNWDIFLRTVIPFAAANIFIMVLIYFTLVRERIGAAYPFYCAFIVCFILFLCGPIINVMPLHEGKRWYDFFRNILLFSIGTPSLLFALLTQAKLQLPKPLLIAPVVLGITWSCFFLCAAPLYFYSPNELPWLVKLENINAQHIYSSQLLLICLQLLLPCILLLQTNLKAYVATHVYGALTLSVFMCIGNAFELWVIYYVGASLSALIWSWAVYKDIQFTNSKIKQHTEHQNALAIAQFTAANNRHFSQFYPDKSNKAYPLKERVALLEIICTANPHLTATKLDELLVKLKSYCHNSLSCYQIRAKEIAFMMFDRVIFQCGNSKVLLDELENIGNRLDDANTIVNIDAALHHVITVLNHALDQLNSNTPDQQLVDKVKAYILEQYRHDISIADIVSAVGASRSHIMKVFKQLTATTINQYLADVRINQAKLLLLTKTVTETAYAVGFNNSAYFSTVFKKHTELSPKEYQQHHRLKSSITTSK</sequence>
<dbReference type="InterPro" id="IPR018060">
    <property type="entry name" value="HTH_AraC"/>
</dbReference>
<keyword evidence="2" id="KW-0238">DNA-binding</keyword>
<dbReference type="PROSITE" id="PS00041">
    <property type="entry name" value="HTH_ARAC_FAMILY_1"/>
    <property type="match status" value="1"/>
</dbReference>
<dbReference type="Pfam" id="PF12833">
    <property type="entry name" value="HTH_18"/>
    <property type="match status" value="1"/>
</dbReference>
<evidence type="ECO:0000256" key="2">
    <source>
        <dbReference type="ARBA" id="ARBA00023125"/>
    </source>
</evidence>
<name>A0ABD3Y4K3_9GAMM</name>
<feature type="transmembrane region" description="Helical" evidence="4">
    <location>
        <begin position="75"/>
        <end position="94"/>
    </location>
</feature>
<dbReference type="RefSeq" id="WP_033031685.1">
    <property type="nucleotide sequence ID" value="NZ_JJNZ01000074.1"/>
</dbReference>
<feature type="transmembrane region" description="Helical" evidence="4">
    <location>
        <begin position="12"/>
        <end position="33"/>
    </location>
</feature>
<dbReference type="Proteomes" id="UP000027154">
    <property type="component" value="Unassembled WGS sequence"/>
</dbReference>